<reference evidence="5 17" key="2">
    <citation type="submission" date="2015-03" db="EMBL/GenBank/DDBJ databases">
        <authorList>
            <consortium name="Pathogen Informatics"/>
            <person name="Murphy D."/>
        </authorList>
    </citation>
    <scope>NUCLEOTIDE SEQUENCE [LARGE SCALE GENOMIC DNA]</scope>
    <source>
        <strain evidence="5 17">0268S</strain>
    </source>
</reference>
<dbReference type="EMBL" id="COPH01000006">
    <property type="protein sequence ID" value="CLV73274.1"/>
    <property type="molecule type" value="Genomic_DNA"/>
</dbReference>
<evidence type="ECO:0000313" key="12">
    <source>
        <dbReference type="Proteomes" id="UP000045842"/>
    </source>
</evidence>
<evidence type="ECO:0000313" key="10">
    <source>
        <dbReference type="EMBL" id="REQ51855.1"/>
    </source>
</evidence>
<evidence type="ECO:0000313" key="18">
    <source>
        <dbReference type="Proteomes" id="UP000050164"/>
    </source>
</evidence>
<evidence type="ECO:0000313" key="13">
    <source>
        <dbReference type="Proteomes" id="UP000046680"/>
    </source>
</evidence>
<evidence type="ECO:0000313" key="14">
    <source>
        <dbReference type="Proteomes" id="UP000048289"/>
    </source>
</evidence>
<evidence type="ECO:0000313" key="19">
    <source>
        <dbReference type="Proteomes" id="UP000189452"/>
    </source>
</evidence>
<dbReference type="EMBL" id="CSAD01000012">
    <property type="protein sequence ID" value="COU70808.1"/>
    <property type="molecule type" value="Genomic_DNA"/>
</dbReference>
<dbReference type="Proteomes" id="UP000050164">
    <property type="component" value="Unassembled WGS sequence"/>
</dbReference>
<dbReference type="InterPro" id="IPR019238">
    <property type="entry name" value="AbiEi_2"/>
</dbReference>
<dbReference type="Proteomes" id="UP000050139">
    <property type="component" value="Unassembled WGS sequence"/>
</dbReference>
<dbReference type="GeneID" id="45424803"/>
<dbReference type="OMA" id="MILTYPW"/>
<evidence type="ECO:0000313" key="22">
    <source>
        <dbReference type="Proteomes" id="UP000671119"/>
    </source>
</evidence>
<reference evidence="12 13" key="1">
    <citation type="submission" date="2015-03" db="EMBL/GenBank/DDBJ databases">
        <authorList>
            <consortium name="Pathogen Informatics"/>
        </authorList>
    </citation>
    <scope>NUCLEOTIDE SEQUENCE [LARGE SCALE GENOMIC DNA]</scope>
    <source>
        <strain evidence="4 18">Bir 185</strain>
        <strain evidence="3 16">Bir 187</strain>
        <strain evidence="2 13">C09601061</strain>
        <strain evidence="6 12">G09801536</strain>
        <strain evidence="1 14">G09901357</strain>
        <strain evidence="7 15">P00601463</strain>
    </source>
</reference>
<evidence type="ECO:0000313" key="7">
    <source>
        <dbReference type="EMBL" id="COW28960.1"/>
    </source>
</evidence>
<dbReference type="Proteomes" id="UP000049023">
    <property type="component" value="Unassembled WGS sequence"/>
</dbReference>
<dbReference type="InterPro" id="IPR016600">
    <property type="entry name" value="UCP012611"/>
</dbReference>
<dbReference type="EMBL" id="LWDQ01000001">
    <property type="protein sequence ID" value="OMH58730.1"/>
    <property type="molecule type" value="Genomic_DNA"/>
</dbReference>
<dbReference type="Proteomes" id="UP000256381">
    <property type="component" value="Unassembled WGS sequence"/>
</dbReference>
<proteinExistence type="predicted"/>
<dbReference type="Proteomes" id="UP000046680">
    <property type="component" value="Unassembled WGS sequence"/>
</dbReference>
<evidence type="ECO:0000313" key="11">
    <source>
        <dbReference type="EMBL" id="VCU49082.1"/>
    </source>
</evidence>
<evidence type="ECO:0000313" key="5">
    <source>
        <dbReference type="EMBL" id="CLV73274.1"/>
    </source>
</evidence>
<dbReference type="Pfam" id="PF09952">
    <property type="entry name" value="AbiEi_2"/>
    <property type="match status" value="1"/>
</dbReference>
<dbReference type="EMBL" id="CFOE01000538">
    <property type="protein sequence ID" value="CFE42782.1"/>
    <property type="molecule type" value="Genomic_DNA"/>
</dbReference>
<dbReference type="EMBL" id="CHKL01000216">
    <property type="protein sequence ID" value="COW28960.1"/>
    <property type="molecule type" value="Genomic_DNA"/>
</dbReference>
<dbReference type="Proteomes" id="UP000300237">
    <property type="component" value="Chromosome"/>
</dbReference>
<evidence type="ECO:0000313" key="21">
    <source>
        <dbReference type="Proteomes" id="UP000300237"/>
    </source>
</evidence>
<evidence type="ECO:0000313" key="1">
    <source>
        <dbReference type="EMBL" id="CFE42782.1"/>
    </source>
</evidence>
<dbReference type="EMBL" id="CGCX01000162">
    <property type="protein sequence ID" value="CFR68698.1"/>
    <property type="molecule type" value="Genomic_DNA"/>
</dbReference>
<dbReference type="Proteomes" id="UP000048600">
    <property type="component" value="Unassembled WGS sequence"/>
</dbReference>
<reference evidence="9 19" key="5">
    <citation type="submission" date="2017-02" db="EMBL/GenBank/DDBJ databases">
        <title>Protein polymorphisms may explain contrasting epidemiological fitness of two variants of a multidrug-resistant Mycobacterium tuberculosis strain.</title>
        <authorList>
            <person name="Bigi M.M."/>
            <person name="Lopez B."/>
            <person name="Blanco F.C."/>
            <person name="Sasiain M.C."/>
            <person name="De La Barrera S."/>
            <person name="Ritacco V."/>
            <person name="Bigi F."/>
            <person name="Soria M.A."/>
        </authorList>
    </citation>
    <scope>NUCLEOTIDE SEQUENCE [LARGE SCALE GENOMIC DNA]</scope>
    <source>
        <strain evidence="9 19">6548</strain>
    </source>
</reference>
<dbReference type="EMBL" id="QTBD01000150">
    <property type="protein sequence ID" value="REQ51855.1"/>
    <property type="molecule type" value="Genomic_DNA"/>
</dbReference>
<reference evidence="10 20" key="4">
    <citation type="journal article" date="2017" name="N. Engl. J. Med.">
        <title>Transmission of Extensively Drug-Resistant Tuberculosis in South Africa.</title>
        <authorList>
            <person name="Shah N.S."/>
            <person name="Auld S.C."/>
            <person name="Brust J.C."/>
            <person name="Mathema B."/>
            <person name="Ismail N."/>
            <person name="Moodley P."/>
            <person name="Mlisana K."/>
            <person name="Allana S."/>
            <person name="Campbell A."/>
            <person name="Mthiyane T."/>
            <person name="Morris N."/>
            <person name="Mpangase P."/>
            <person name="van der Meulen H."/>
            <person name="Omar S.V."/>
            <person name="Brown T.S."/>
            <person name="Narechania A."/>
            <person name="Shaskina E."/>
            <person name="Kapwata T."/>
            <person name="Kreiswirth B."/>
            <person name="Gandhi N.R."/>
        </authorList>
    </citation>
    <scope>NUCLEOTIDE SEQUENCE [LARGE SCALE GENOMIC DNA]</scope>
    <source>
        <strain evidence="10 20">32301_S10</strain>
    </source>
</reference>
<organism evidence="6 12">
    <name type="scientific">Mycobacterium tuberculosis</name>
    <dbReference type="NCBI Taxonomy" id="1773"/>
    <lineage>
        <taxon>Bacteria</taxon>
        <taxon>Bacillati</taxon>
        <taxon>Actinomycetota</taxon>
        <taxon>Actinomycetes</taxon>
        <taxon>Mycobacteriales</taxon>
        <taxon>Mycobacteriaceae</taxon>
        <taxon>Mycobacterium</taxon>
        <taxon>Mycobacterium tuberculosis complex</taxon>
    </lineage>
</organism>
<name>A0A045H5A2_MYCTX</name>
<reference evidence="11 21" key="7">
    <citation type="submission" date="2018-08" db="EMBL/GenBank/DDBJ databases">
        <authorList>
            <person name="Fokvardsen B D."/>
            <person name="Norman A."/>
        </authorList>
    </citation>
    <scope>NUCLEOTIDE SEQUENCE [LARGE SCALE GENOMIC DNA]</scope>
    <source>
        <strain evidence="11 21">DKC2</strain>
    </source>
</reference>
<evidence type="ECO:0000313" key="8">
    <source>
        <dbReference type="EMBL" id="MBP0682431.1"/>
    </source>
</evidence>
<evidence type="ECO:0000313" key="4">
    <source>
        <dbReference type="EMBL" id="CKR43120.1"/>
    </source>
</evidence>
<evidence type="ECO:0000313" key="6">
    <source>
        <dbReference type="EMBL" id="COU70808.1"/>
    </source>
</evidence>
<dbReference type="Proteomes" id="UP000048289">
    <property type="component" value="Unassembled WGS sequence"/>
</dbReference>
<evidence type="ECO:0000313" key="15">
    <source>
        <dbReference type="Proteomes" id="UP000048600"/>
    </source>
</evidence>
<evidence type="ECO:0000313" key="3">
    <source>
        <dbReference type="EMBL" id="CKR09027.1"/>
    </source>
</evidence>
<evidence type="ECO:0000313" key="2">
    <source>
        <dbReference type="EMBL" id="CFR68698.1"/>
    </source>
</evidence>
<evidence type="ECO:0000313" key="9">
    <source>
        <dbReference type="EMBL" id="OMH58730.1"/>
    </source>
</evidence>
<gene>
    <name evidence="9" type="ORF">A4S10_00889</name>
    <name evidence="11" type="ORF">DKC2_0897</name>
    <name evidence="10" type="ORF">DSJ38_11630</name>
    <name evidence="2" type="ORF">ERS007657_00691</name>
    <name evidence="6" type="ORF">ERS007679_00203</name>
    <name evidence="1" type="ORF">ERS007681_03261</name>
    <name evidence="7" type="ORF">ERS007741_02085</name>
    <name evidence="4" type="ORF">ERS027659_01392</name>
    <name evidence="3" type="ORF">ERS027661_00573</name>
    <name evidence="5" type="ORF">ERS094118_01083</name>
    <name evidence="8" type="ORF">J8J21_04725</name>
</gene>
<sequence>MDQIGADLAEAVERHLTEYGVRVLGGLSALNSAHPESLDLEIDAHPLTITALYLPHLSATAALQAWDTAGAGSPLLVVGPRLHPSSAETLRARGLWYIDGAGNAYLRHQGGLLIDVRGRRSAVSAQPGTLGDGLHSDGPRNPFTPKRAQVVCVLLDAPQLVDAPLRAIAASAGVSVGMAKETMDTLRTTGFFEHLGSRRRLVRTDELLDLWAAAYPGGLGRANKLLVASGDIHTWSAPDGLAVAVSGEQALPDEIRNPESLMLYVDTPAPGLPADLLIHNRWHRDPHGSIVIRKLFWRNLPDEQPGLAPTALIYADLLASREPRQVEVAHLMRRQDERLARL</sequence>
<dbReference type="Proteomes" id="UP000189452">
    <property type="component" value="Chromosome"/>
</dbReference>
<reference evidence="10" key="6">
    <citation type="submission" date="2018-07" db="EMBL/GenBank/DDBJ databases">
        <authorList>
            <person name="Shah S."/>
            <person name="Brown T."/>
            <person name="Auld S."/>
            <person name="Bratton K."/>
            <person name="Narechania A."/>
            <person name="Mathema B."/>
            <person name="Gandhi N."/>
        </authorList>
    </citation>
    <scope>NUCLEOTIDE SEQUENCE</scope>
    <source>
        <strain evidence="10">32301_S10</strain>
    </source>
</reference>
<evidence type="ECO:0000313" key="20">
    <source>
        <dbReference type="Proteomes" id="UP000256381"/>
    </source>
</evidence>
<reference evidence="8 22" key="8">
    <citation type="submission" date="2021-03" db="EMBL/GenBank/DDBJ databases">
        <title>Whole Genome Sequencing of Mycobacterium tuberculosis clinical isolates from Arunachal Pradesh, India.</title>
        <authorList>
            <person name="Singh S."/>
            <person name="Mudliar S.R."/>
            <person name="Kulsum U."/>
            <person name="Rufai S.B."/>
            <person name="Singh P.K."/>
            <person name="Umpo M."/>
            <person name="Nyori M."/>
        </authorList>
    </citation>
    <scope>NUCLEOTIDE SEQUENCE [LARGE SCALE GENOMIC DNA]</scope>
    <source>
        <strain evidence="8 22">OMICS/BPL/0142/20/SP</strain>
    </source>
</reference>
<reference evidence="9 19" key="3">
    <citation type="submission" date="2016-04" db="EMBL/GenBank/DDBJ databases">
        <authorList>
            <person name="Bigi M."/>
            <person name="Bigi F."/>
            <person name="Soria M.A."/>
        </authorList>
    </citation>
    <scope>NUCLEOTIDE SEQUENCE [LARGE SCALE GENOMIC DNA]</scope>
    <source>
        <strain evidence="9 19">6548</strain>
    </source>
</reference>
<dbReference type="EMBL" id="JAGIZI010000005">
    <property type="protein sequence ID" value="MBP0682431.1"/>
    <property type="molecule type" value="Genomic_DNA"/>
</dbReference>
<dbReference type="AlphaFoldDB" id="A0A045H5A2"/>
<dbReference type="Proteomes" id="UP000671119">
    <property type="component" value="Unassembled WGS sequence"/>
</dbReference>
<dbReference type="EMBL" id="CNFU01000073">
    <property type="protein sequence ID" value="CKR09027.1"/>
    <property type="molecule type" value="Genomic_DNA"/>
</dbReference>
<dbReference type="EMBL" id="CNFT01000249">
    <property type="protein sequence ID" value="CKR43120.1"/>
    <property type="molecule type" value="Genomic_DNA"/>
</dbReference>
<dbReference type="EMBL" id="LR027516">
    <property type="protein sequence ID" value="VCU49082.1"/>
    <property type="molecule type" value="Genomic_DNA"/>
</dbReference>
<protein>
    <submittedName>
        <fullName evidence="6">Uncharacterized protein</fullName>
    </submittedName>
</protein>
<dbReference type="RefSeq" id="WP_003404368.1">
    <property type="nucleotide sequence ID" value="NZ_AP017901.1"/>
</dbReference>
<accession>A0A045H5A2</accession>
<dbReference type="PIRSF" id="PIRSF012611">
    <property type="entry name" value="UCP012611"/>
    <property type="match status" value="1"/>
</dbReference>
<dbReference type="Proteomes" id="UP000045842">
    <property type="component" value="Unassembled WGS sequence"/>
</dbReference>
<evidence type="ECO:0000313" key="16">
    <source>
        <dbReference type="Proteomes" id="UP000049023"/>
    </source>
</evidence>
<evidence type="ECO:0000313" key="17">
    <source>
        <dbReference type="Proteomes" id="UP000050139"/>
    </source>
</evidence>